<evidence type="ECO:0000313" key="6">
    <source>
        <dbReference type="EMBL" id="VDK42043.1"/>
    </source>
</evidence>
<keyword evidence="3" id="KW-0436">Ligase</keyword>
<organism evidence="8">
    <name type="scientific">Anisakis simplex</name>
    <name type="common">Herring worm</name>
    <dbReference type="NCBI Taxonomy" id="6269"/>
    <lineage>
        <taxon>Eukaryota</taxon>
        <taxon>Metazoa</taxon>
        <taxon>Ecdysozoa</taxon>
        <taxon>Nematoda</taxon>
        <taxon>Chromadorea</taxon>
        <taxon>Rhabditida</taxon>
        <taxon>Spirurina</taxon>
        <taxon>Ascaridomorpha</taxon>
        <taxon>Ascaridoidea</taxon>
        <taxon>Anisakidae</taxon>
        <taxon>Anisakis</taxon>
        <taxon>Anisakis simplex complex</taxon>
    </lineage>
</organism>
<dbReference type="WBParaSite" id="ASIM_0001019201-mRNA-1">
    <property type="protein sequence ID" value="ASIM_0001019201-mRNA-1"/>
    <property type="gene ID" value="ASIM_0001019201"/>
</dbReference>
<dbReference type="EMBL" id="UYRR01030976">
    <property type="protein sequence ID" value="VDK42043.1"/>
    <property type="molecule type" value="Genomic_DNA"/>
</dbReference>
<gene>
    <name evidence="6" type="ORF">ASIM_LOCUS9923</name>
</gene>
<reference evidence="8" key="1">
    <citation type="submission" date="2017-02" db="UniProtKB">
        <authorList>
            <consortium name="WormBaseParasite"/>
        </authorList>
    </citation>
    <scope>IDENTIFICATION</scope>
</reference>
<protein>
    <submittedName>
        <fullName evidence="8">AMP-binding domain-containing protein</fullName>
    </submittedName>
</protein>
<dbReference type="SUPFAM" id="SSF56801">
    <property type="entry name" value="Acetyl-CoA synthetase-like"/>
    <property type="match status" value="1"/>
</dbReference>
<dbReference type="GO" id="GO:0005777">
    <property type="term" value="C:peroxisome"/>
    <property type="evidence" value="ECO:0007669"/>
    <property type="project" value="UniProtKB-SubCell"/>
</dbReference>
<keyword evidence="7" id="KW-1185">Reference proteome</keyword>
<evidence type="ECO:0000256" key="3">
    <source>
        <dbReference type="ARBA" id="ARBA00022598"/>
    </source>
</evidence>
<dbReference type="Gene3D" id="3.30.300.30">
    <property type="match status" value="1"/>
</dbReference>
<dbReference type="PANTHER" id="PTHR24096">
    <property type="entry name" value="LONG-CHAIN-FATTY-ACID--COA LIGASE"/>
    <property type="match status" value="1"/>
</dbReference>
<dbReference type="OrthoDB" id="10253869at2759"/>
<dbReference type="AlphaFoldDB" id="A0A0M3JR56"/>
<accession>A0A0M3JR56</accession>
<dbReference type="InterPro" id="IPR045851">
    <property type="entry name" value="AMP-bd_C_sf"/>
</dbReference>
<dbReference type="InterPro" id="IPR042099">
    <property type="entry name" value="ANL_N_sf"/>
</dbReference>
<comment type="similarity">
    <text evidence="2">Belongs to the ATP-dependent AMP-binding enzyme family.</text>
</comment>
<dbReference type="InterPro" id="IPR000873">
    <property type="entry name" value="AMP-dep_synth/lig_dom"/>
</dbReference>
<evidence type="ECO:0000256" key="1">
    <source>
        <dbReference type="ARBA" id="ARBA00004275"/>
    </source>
</evidence>
<evidence type="ECO:0000256" key="2">
    <source>
        <dbReference type="ARBA" id="ARBA00006432"/>
    </source>
</evidence>
<dbReference type="Gene3D" id="3.40.50.12780">
    <property type="entry name" value="N-terminal domain of ligase-like"/>
    <property type="match status" value="1"/>
</dbReference>
<name>A0A0M3JR56_ANISI</name>
<feature type="domain" description="AMP-dependent synthetase/ligase" evidence="5">
    <location>
        <begin position="11"/>
        <end position="383"/>
    </location>
</feature>
<dbReference type="Proteomes" id="UP000267096">
    <property type="component" value="Unassembled WGS sequence"/>
</dbReference>
<reference evidence="6 7" key="2">
    <citation type="submission" date="2018-11" db="EMBL/GenBank/DDBJ databases">
        <authorList>
            <consortium name="Pathogen Informatics"/>
        </authorList>
    </citation>
    <scope>NUCLEOTIDE SEQUENCE [LARGE SCALE GENOMIC DNA]</scope>
</reference>
<sequence length="468" mass="52234">MTFLTFQTDHETDVSITYAKLRDDSFRFANWLENHGARKGDIICVMLANCSEYAIAFLGAALVGSAISGISPESTQGPVAFQDNRFVYLYEFSAEVKHFLSVTNAKFLVSAAERYDVATLFEDRLTVIIVGKEIDQDGHDFATEIRQSKLDYSIEVQHKLSVDDTLITPFSSGTTGPPKCVQLTHRNYNASTAILRKALFDELSGGLRRVTAAVLPFFHGSGFWALCFCLLEGHRVVTLKHFHPMMMLQIIDQYKVDTFNVVPTIIRYLCECGEQFSKWDVSSMRTVLCGSAALGKQISRRFLNKYPNVENLVQGYGMTELVVLSHLTPLGTPFDDKYLGSCGKLLPGFEAKLISDENGDEIKESGKCGELLVRSEAIMKGYLRDDDATKNAIDADNWLHTGDYVYYDDEGFYYIVDRIKDLIKVNGLQVSPSEMEDLLMSHPNIKDAAVTGIADEHFGEVNILASSC</sequence>
<proteinExistence type="inferred from homology"/>
<keyword evidence="4" id="KW-0576">Peroxisome</keyword>
<comment type="subcellular location">
    <subcellularLocation>
        <location evidence="1">Peroxisome</location>
    </subcellularLocation>
</comment>
<dbReference type="PANTHER" id="PTHR24096:SF149">
    <property type="entry name" value="AMP-BINDING DOMAIN-CONTAINING PROTEIN-RELATED"/>
    <property type="match status" value="1"/>
</dbReference>
<evidence type="ECO:0000256" key="4">
    <source>
        <dbReference type="ARBA" id="ARBA00023140"/>
    </source>
</evidence>
<evidence type="ECO:0000259" key="5">
    <source>
        <dbReference type="Pfam" id="PF00501"/>
    </source>
</evidence>
<dbReference type="Pfam" id="PF00501">
    <property type="entry name" value="AMP-binding"/>
    <property type="match status" value="1"/>
</dbReference>
<dbReference type="GO" id="GO:0016405">
    <property type="term" value="F:CoA-ligase activity"/>
    <property type="evidence" value="ECO:0007669"/>
    <property type="project" value="TreeGrafter"/>
</dbReference>
<evidence type="ECO:0000313" key="7">
    <source>
        <dbReference type="Proteomes" id="UP000267096"/>
    </source>
</evidence>
<evidence type="ECO:0000313" key="8">
    <source>
        <dbReference type="WBParaSite" id="ASIM_0001019201-mRNA-1"/>
    </source>
</evidence>